<feature type="transmembrane region" description="Helical" evidence="2">
    <location>
        <begin position="39"/>
        <end position="58"/>
    </location>
</feature>
<feature type="region of interest" description="Disordered" evidence="1">
    <location>
        <begin position="69"/>
        <end position="88"/>
    </location>
</feature>
<proteinExistence type="predicted"/>
<keyword evidence="5" id="KW-1185">Reference proteome</keyword>
<feature type="transmembrane region" description="Helical" evidence="2">
    <location>
        <begin position="146"/>
        <end position="168"/>
    </location>
</feature>
<gene>
    <name evidence="4" type="ORF">NP439_23300</name>
</gene>
<feature type="transmembrane region" description="Helical" evidence="2">
    <location>
        <begin position="7"/>
        <end position="27"/>
    </location>
</feature>
<protein>
    <submittedName>
        <fullName evidence="4">Tripartite tricarboxylate transporter TctB family protein</fullName>
    </submittedName>
</protein>
<dbReference type="EMBL" id="CP101914">
    <property type="protein sequence ID" value="UUI02922.1"/>
    <property type="molecule type" value="Genomic_DNA"/>
</dbReference>
<dbReference type="Proteomes" id="UP001059773">
    <property type="component" value="Chromosome"/>
</dbReference>
<feature type="domain" description="DUF1468" evidence="3">
    <location>
        <begin position="11"/>
        <end position="169"/>
    </location>
</feature>
<evidence type="ECO:0000256" key="2">
    <source>
        <dbReference type="SAM" id="Phobius"/>
    </source>
</evidence>
<evidence type="ECO:0000313" key="4">
    <source>
        <dbReference type="EMBL" id="UUI02922.1"/>
    </source>
</evidence>
<evidence type="ECO:0000313" key="5">
    <source>
        <dbReference type="Proteomes" id="UP001059773"/>
    </source>
</evidence>
<evidence type="ECO:0000256" key="1">
    <source>
        <dbReference type="SAM" id="MobiDB-lite"/>
    </source>
</evidence>
<dbReference type="Pfam" id="PF07331">
    <property type="entry name" value="TctB"/>
    <property type="match status" value="1"/>
</dbReference>
<keyword evidence="2" id="KW-0472">Membrane</keyword>
<dbReference type="InterPro" id="IPR009936">
    <property type="entry name" value="DUF1468"/>
</dbReference>
<dbReference type="RefSeq" id="WP_040977932.1">
    <property type="nucleotide sequence ID" value="NZ_CABKTI010000001.1"/>
</dbReference>
<keyword evidence="2" id="KW-1133">Transmembrane helix</keyword>
<organism evidence="4 5">
    <name type="scientific">Oceanobacillus jeddahense</name>
    <dbReference type="NCBI Taxonomy" id="1462527"/>
    <lineage>
        <taxon>Bacteria</taxon>
        <taxon>Bacillati</taxon>
        <taxon>Bacillota</taxon>
        <taxon>Bacilli</taxon>
        <taxon>Bacillales</taxon>
        <taxon>Bacillaceae</taxon>
        <taxon>Oceanobacillus</taxon>
    </lineage>
</organism>
<name>A0ABY5JTX4_9BACI</name>
<keyword evidence="2" id="KW-0812">Transmembrane</keyword>
<evidence type="ECO:0000259" key="3">
    <source>
        <dbReference type="Pfam" id="PF07331"/>
    </source>
</evidence>
<accession>A0ABY5JTX4</accession>
<feature type="transmembrane region" description="Helical" evidence="2">
    <location>
        <begin position="122"/>
        <end position="139"/>
    </location>
</feature>
<reference evidence="4" key="1">
    <citation type="submission" date="2022-07" db="EMBL/GenBank/DDBJ databases">
        <title>FELIX.</title>
        <authorList>
            <person name="Wan K.H."/>
            <person name="Park S."/>
            <person name="Lawrence Q."/>
            <person name="Eichenberger J.P."/>
            <person name="Booth B.W."/>
            <person name="Piaggio A.J."/>
            <person name="Chandler J.C."/>
            <person name="Franklin A.B."/>
            <person name="Celniker S.E."/>
        </authorList>
    </citation>
    <scope>NUCLEOTIDE SEQUENCE</scope>
    <source>
        <strain evidence="4">QA-1986 374</strain>
    </source>
</reference>
<sequence>MQTIKKVAPGFIMIIVSLIFLSQTFVMEKASLLDPAGGSFLPTLIIIVMIITGIIVIIQDLSKKKNEKSTMETKLDQTTDEEDGQNPTGTEDIQMTLKQYTLVFTYFLLIILYVLSISFLPFNVSTFLFLSISIFYLRGISWKKNILVSIGSVVIIYLVFTKLFHIIFP</sequence>